<dbReference type="PANTHER" id="PTHR43646">
    <property type="entry name" value="GLYCOSYLTRANSFERASE"/>
    <property type="match status" value="1"/>
</dbReference>
<dbReference type="STRING" id="582675.SAMN05192565_1442"/>
<evidence type="ECO:0000256" key="3">
    <source>
        <dbReference type="ARBA" id="ARBA00022676"/>
    </source>
</evidence>
<evidence type="ECO:0000256" key="2">
    <source>
        <dbReference type="ARBA" id="ARBA00022475"/>
    </source>
</evidence>
<dbReference type="OrthoDB" id="114108at2"/>
<keyword evidence="2" id="KW-1003">Cell membrane</keyword>
<reference evidence="8" key="1">
    <citation type="submission" date="2016-10" db="EMBL/GenBank/DDBJ databases">
        <authorList>
            <person name="Varghese N."/>
            <person name="Submissions S."/>
        </authorList>
    </citation>
    <scope>NUCLEOTIDE SEQUENCE [LARGE SCALE GENOMIC DNA]</scope>
    <source>
        <strain evidence="8">Gh-105</strain>
    </source>
</reference>
<evidence type="ECO:0000256" key="5">
    <source>
        <dbReference type="ARBA" id="ARBA00023136"/>
    </source>
</evidence>
<dbReference type="RefSeq" id="WP_091975409.1">
    <property type="nucleotide sequence ID" value="NZ_FOPM01000044.1"/>
</dbReference>
<dbReference type="CDD" id="cd00761">
    <property type="entry name" value="Glyco_tranf_GTA_type"/>
    <property type="match status" value="1"/>
</dbReference>
<dbReference type="InterPro" id="IPR001173">
    <property type="entry name" value="Glyco_trans_2-like"/>
</dbReference>
<proteinExistence type="predicted"/>
<dbReference type="Gene3D" id="3.90.550.10">
    <property type="entry name" value="Spore Coat Polysaccharide Biosynthesis Protein SpsA, Chain A"/>
    <property type="match status" value="1"/>
</dbReference>
<protein>
    <submittedName>
        <fullName evidence="7">Glycosyltransferase like family 2</fullName>
    </submittedName>
</protein>
<evidence type="ECO:0000256" key="4">
    <source>
        <dbReference type="ARBA" id="ARBA00022679"/>
    </source>
</evidence>
<keyword evidence="3" id="KW-0328">Glycosyltransferase</keyword>
<evidence type="ECO:0000313" key="8">
    <source>
        <dbReference type="Proteomes" id="UP000199229"/>
    </source>
</evidence>
<dbReference type="AlphaFoldDB" id="A0A1I2XJ99"/>
<dbReference type="GO" id="GO:0016757">
    <property type="term" value="F:glycosyltransferase activity"/>
    <property type="evidence" value="ECO:0007669"/>
    <property type="project" value="UniProtKB-KW"/>
</dbReference>
<dbReference type="PANTHER" id="PTHR43646:SF2">
    <property type="entry name" value="GLYCOSYLTRANSFERASE 2-LIKE DOMAIN-CONTAINING PROTEIN"/>
    <property type="match status" value="1"/>
</dbReference>
<keyword evidence="8" id="KW-1185">Reference proteome</keyword>
<dbReference type="EMBL" id="FOPM01000044">
    <property type="protein sequence ID" value="SFH13147.1"/>
    <property type="molecule type" value="Genomic_DNA"/>
</dbReference>
<evidence type="ECO:0000313" key="7">
    <source>
        <dbReference type="EMBL" id="SFH13147.1"/>
    </source>
</evidence>
<dbReference type="InterPro" id="IPR029044">
    <property type="entry name" value="Nucleotide-diphossugar_trans"/>
</dbReference>
<dbReference type="Pfam" id="PF00535">
    <property type="entry name" value="Glycos_transf_2"/>
    <property type="match status" value="1"/>
</dbReference>
<gene>
    <name evidence="7" type="ORF">SAMN05192565_1442</name>
</gene>
<evidence type="ECO:0000259" key="6">
    <source>
        <dbReference type="Pfam" id="PF00535"/>
    </source>
</evidence>
<comment type="subcellular location">
    <subcellularLocation>
        <location evidence="1">Cell membrane</location>
    </subcellularLocation>
</comment>
<name>A0A1I2XJ99_9HYPH</name>
<accession>A0A1I2XJ99</accession>
<dbReference type="Proteomes" id="UP000199229">
    <property type="component" value="Unassembled WGS sequence"/>
</dbReference>
<organism evidence="7 8">
    <name type="scientific">Methylobacterium gossipiicola</name>
    <dbReference type="NCBI Taxonomy" id="582675"/>
    <lineage>
        <taxon>Bacteria</taxon>
        <taxon>Pseudomonadati</taxon>
        <taxon>Pseudomonadota</taxon>
        <taxon>Alphaproteobacteria</taxon>
        <taxon>Hyphomicrobiales</taxon>
        <taxon>Methylobacteriaceae</taxon>
        <taxon>Methylobacterium</taxon>
    </lineage>
</organism>
<dbReference type="SUPFAM" id="SSF53448">
    <property type="entry name" value="Nucleotide-diphospho-sugar transferases"/>
    <property type="match status" value="1"/>
</dbReference>
<evidence type="ECO:0000256" key="1">
    <source>
        <dbReference type="ARBA" id="ARBA00004236"/>
    </source>
</evidence>
<feature type="domain" description="Glycosyltransferase 2-like" evidence="6">
    <location>
        <begin position="16"/>
        <end position="140"/>
    </location>
</feature>
<keyword evidence="5" id="KW-0472">Membrane</keyword>
<sequence length="383" mass="40679">MTTEHGGTAPLARVVVCVPARNETLTLPRLIRSLADQAGASPEARLRVVVLANNCTDRTVAVLEALAHDPIGATLRLRVIEASLAPEVAHVGTARRMALEAGRAWLEDEGVTDGVLMSTDADAVAPPNWVSANLAALEGADLIGGRLVIDPEAEGPDPVVADLHARIERYWAGVRALEDLIDPPPHDPAPRHGDHVAASLALRADLYEAVGGLPLLACGEDNALVARVRRAGGRVRHCPAVSIAVSDRAAGRVDGGMATEMLRRARVAEGREGYFLPPARFWLALIERRRDWRRAWESGADWPDALRRLGLPQAVIDAMVTEIAAEPCPNAIAFVERLDGLAGALGPEPEPQPLDQALADLDALRLRLLAEGHGTPVGAMPAA</sequence>
<keyword evidence="4 7" id="KW-0808">Transferase</keyword>
<dbReference type="GO" id="GO:0005886">
    <property type="term" value="C:plasma membrane"/>
    <property type="evidence" value="ECO:0007669"/>
    <property type="project" value="UniProtKB-SubCell"/>
</dbReference>